<accession>A0A2N6K1X3</accession>
<dbReference type="EMBL" id="NRQW01000323">
    <property type="protein sequence ID" value="PLZ88755.1"/>
    <property type="molecule type" value="Genomic_DNA"/>
</dbReference>
<evidence type="ECO:0000313" key="2">
    <source>
        <dbReference type="EMBL" id="PLZ88755.1"/>
    </source>
</evidence>
<keyword evidence="1" id="KW-0472">Membrane</keyword>
<organism evidence="2 3">
    <name type="scientific">Fischerella muscicola CCMEE 5323</name>
    <dbReference type="NCBI Taxonomy" id="2019572"/>
    <lineage>
        <taxon>Bacteria</taxon>
        <taxon>Bacillati</taxon>
        <taxon>Cyanobacteriota</taxon>
        <taxon>Cyanophyceae</taxon>
        <taxon>Nostocales</taxon>
        <taxon>Hapalosiphonaceae</taxon>
        <taxon>Fischerella</taxon>
    </lineage>
</organism>
<name>A0A2N6K1X3_FISMU</name>
<feature type="transmembrane region" description="Helical" evidence="1">
    <location>
        <begin position="21"/>
        <end position="44"/>
    </location>
</feature>
<reference evidence="2 3" key="1">
    <citation type="submission" date="2017-08" db="EMBL/GenBank/DDBJ databases">
        <title>Genomes of Fischerella (Mastigocladus) sp. strains.</title>
        <authorList>
            <person name="Miller S.R."/>
        </authorList>
    </citation>
    <scope>NUCLEOTIDE SEQUENCE [LARGE SCALE GENOMIC DNA]</scope>
    <source>
        <strain evidence="2 3">CCMEE 5323</strain>
    </source>
</reference>
<dbReference type="AlphaFoldDB" id="A0A2N6K1X3"/>
<evidence type="ECO:0000256" key="1">
    <source>
        <dbReference type="SAM" id="Phobius"/>
    </source>
</evidence>
<comment type="caution">
    <text evidence="2">The sequence shown here is derived from an EMBL/GenBank/DDBJ whole genome shotgun (WGS) entry which is preliminary data.</text>
</comment>
<keyword evidence="3" id="KW-1185">Reference proteome</keyword>
<gene>
    <name evidence="2" type="ORF">CEN44_14690</name>
</gene>
<proteinExistence type="predicted"/>
<evidence type="ECO:0000313" key="3">
    <source>
        <dbReference type="Proteomes" id="UP000235036"/>
    </source>
</evidence>
<keyword evidence="1" id="KW-1133">Transmembrane helix</keyword>
<protein>
    <submittedName>
        <fullName evidence="2">Uncharacterized protein</fullName>
    </submittedName>
</protein>
<sequence>MIDINDQIPRSHGNAELKFSILILEQIAMGGLITVVLIVTYAGFAWKFWSGYRSTNFTRSTTNRLIFSLLWPVLLITNKSYRQNFRKALKGR</sequence>
<keyword evidence="1" id="KW-0812">Transmembrane</keyword>
<dbReference type="Proteomes" id="UP000235036">
    <property type="component" value="Unassembled WGS sequence"/>
</dbReference>